<name>A0A845GAB9_9BURK</name>
<gene>
    <name evidence="1" type="ORF">GTP91_21535</name>
</gene>
<sequence>MPSALSYPGVYVEEIPSGVRTITGVATSIAAFIGRARKGPVDTAVDITSYADFERKFGELWMASAMSFAVRDFFINGGSHAVIVRLFHSAQADAIAAVANAGAAGATGKDAKDKAAAALKIITDDANATQAQKAAAQQANAAFAGLADGADANAVAAAFCAW</sequence>
<dbReference type="EMBL" id="WWCW01000086">
    <property type="protein sequence ID" value="MYM89749.1"/>
    <property type="molecule type" value="Genomic_DNA"/>
</dbReference>
<dbReference type="Gene3D" id="3.40.50.11780">
    <property type="match status" value="1"/>
</dbReference>
<proteinExistence type="predicted"/>
<dbReference type="PANTHER" id="PTHR35861">
    <property type="match status" value="1"/>
</dbReference>
<evidence type="ECO:0000313" key="2">
    <source>
        <dbReference type="Proteomes" id="UP000470302"/>
    </source>
</evidence>
<organism evidence="1 2">
    <name type="scientific">Duganella vulcania</name>
    <dbReference type="NCBI Taxonomy" id="2692166"/>
    <lineage>
        <taxon>Bacteria</taxon>
        <taxon>Pseudomonadati</taxon>
        <taxon>Pseudomonadota</taxon>
        <taxon>Betaproteobacteria</taxon>
        <taxon>Burkholderiales</taxon>
        <taxon>Oxalobacteraceae</taxon>
        <taxon>Telluria group</taxon>
        <taxon>Duganella</taxon>
    </lineage>
</organism>
<dbReference type="AlphaFoldDB" id="A0A845GAB9"/>
<evidence type="ECO:0000313" key="1">
    <source>
        <dbReference type="EMBL" id="MYM89749.1"/>
    </source>
</evidence>
<dbReference type="InterPro" id="IPR052042">
    <property type="entry name" value="Tail_sheath_structural"/>
</dbReference>
<feature type="non-terminal residue" evidence="1">
    <location>
        <position position="162"/>
    </location>
</feature>
<comment type="caution">
    <text evidence="1">The sequence shown here is derived from an EMBL/GenBank/DDBJ whole genome shotgun (WGS) entry which is preliminary data.</text>
</comment>
<reference evidence="1 2" key="1">
    <citation type="submission" date="2020-01" db="EMBL/GenBank/DDBJ databases">
        <title>Novel species isolated from a subtropical stream in China.</title>
        <authorList>
            <person name="Lu H."/>
        </authorList>
    </citation>
    <scope>NUCLEOTIDE SEQUENCE [LARGE SCALE GENOMIC DNA]</scope>
    <source>
        <strain evidence="1 2">FT82W</strain>
    </source>
</reference>
<accession>A0A845GAB9</accession>
<dbReference type="PANTHER" id="PTHR35861:SF1">
    <property type="entry name" value="PHAGE TAIL SHEATH PROTEIN"/>
    <property type="match status" value="1"/>
</dbReference>
<dbReference type="Proteomes" id="UP000470302">
    <property type="component" value="Unassembled WGS sequence"/>
</dbReference>
<protein>
    <submittedName>
        <fullName evidence="1">Phage tail sheath family protein</fullName>
    </submittedName>
</protein>